<protein>
    <submittedName>
        <fullName evidence="2">Uncharacterized protein</fullName>
    </submittedName>
</protein>
<gene>
    <name evidence="2" type="ORF">CR513_03679</name>
</gene>
<evidence type="ECO:0000313" key="2">
    <source>
        <dbReference type="EMBL" id="RDY11626.1"/>
    </source>
</evidence>
<evidence type="ECO:0000256" key="1">
    <source>
        <dbReference type="SAM" id="MobiDB-lite"/>
    </source>
</evidence>
<proteinExistence type="predicted"/>
<feature type="non-terminal residue" evidence="2">
    <location>
        <position position="1"/>
    </location>
</feature>
<dbReference type="AlphaFoldDB" id="A0A371I9C0"/>
<organism evidence="2 3">
    <name type="scientific">Mucuna pruriens</name>
    <name type="common">Velvet bean</name>
    <name type="synonym">Dolichos pruriens</name>
    <dbReference type="NCBI Taxonomy" id="157652"/>
    <lineage>
        <taxon>Eukaryota</taxon>
        <taxon>Viridiplantae</taxon>
        <taxon>Streptophyta</taxon>
        <taxon>Embryophyta</taxon>
        <taxon>Tracheophyta</taxon>
        <taxon>Spermatophyta</taxon>
        <taxon>Magnoliopsida</taxon>
        <taxon>eudicotyledons</taxon>
        <taxon>Gunneridae</taxon>
        <taxon>Pentapetalae</taxon>
        <taxon>rosids</taxon>
        <taxon>fabids</taxon>
        <taxon>Fabales</taxon>
        <taxon>Fabaceae</taxon>
        <taxon>Papilionoideae</taxon>
        <taxon>50 kb inversion clade</taxon>
        <taxon>NPAAA clade</taxon>
        <taxon>indigoferoid/millettioid clade</taxon>
        <taxon>Phaseoleae</taxon>
        <taxon>Mucuna</taxon>
    </lineage>
</organism>
<dbReference type="EMBL" id="QJKJ01000607">
    <property type="protein sequence ID" value="RDY11626.1"/>
    <property type="molecule type" value="Genomic_DNA"/>
</dbReference>
<accession>A0A371I9C0</accession>
<comment type="caution">
    <text evidence="2">The sequence shown here is derived from an EMBL/GenBank/DDBJ whole genome shotgun (WGS) entry which is preliminary data.</text>
</comment>
<reference evidence="2" key="1">
    <citation type="submission" date="2018-05" db="EMBL/GenBank/DDBJ databases">
        <title>Draft genome of Mucuna pruriens seed.</title>
        <authorList>
            <person name="Nnadi N.E."/>
            <person name="Vos R."/>
            <person name="Hasami M.H."/>
            <person name="Devisetty U.K."/>
            <person name="Aguiy J.C."/>
        </authorList>
    </citation>
    <scope>NUCLEOTIDE SEQUENCE [LARGE SCALE GENOMIC DNA]</scope>
    <source>
        <strain evidence="2">JCA_2017</strain>
    </source>
</reference>
<name>A0A371I9C0_MUCPR</name>
<sequence>MKIKRRSAYKKPYSSSSGKSKEKEKDRPRKEKSHKLAYQMFFHNRKETFNASIKGLKLEIGGGSCEACALELDDDVYRYGRKSDMNMDKHDKDHQGEESMKSSLDFCLLLSIEEKSFMQKQSACRMPTMIRSEPVSDGGGSDSVLDIDEFFLNRDDSDSISDRDTGFGQS</sequence>
<evidence type="ECO:0000313" key="3">
    <source>
        <dbReference type="Proteomes" id="UP000257109"/>
    </source>
</evidence>
<keyword evidence="3" id="KW-1185">Reference proteome</keyword>
<feature type="compositionally biased region" description="Basic and acidic residues" evidence="1">
    <location>
        <begin position="19"/>
        <end position="29"/>
    </location>
</feature>
<feature type="region of interest" description="Disordered" evidence="1">
    <location>
        <begin position="1"/>
        <end position="33"/>
    </location>
</feature>
<dbReference type="Proteomes" id="UP000257109">
    <property type="component" value="Unassembled WGS sequence"/>
</dbReference>